<dbReference type="STRING" id="313367.JSE7799_01854"/>
<evidence type="ECO:0000313" key="2">
    <source>
        <dbReference type="Proteomes" id="UP000049455"/>
    </source>
</evidence>
<protein>
    <recommendedName>
        <fullName evidence="3">Integrase</fullName>
    </recommendedName>
</protein>
<dbReference type="RefSeq" id="WP_245624846.1">
    <property type="nucleotide sequence ID" value="NZ_CYPR01000112.1"/>
</dbReference>
<organism evidence="1 2">
    <name type="scientific">Jannaschia seosinensis</name>
    <dbReference type="NCBI Taxonomy" id="313367"/>
    <lineage>
        <taxon>Bacteria</taxon>
        <taxon>Pseudomonadati</taxon>
        <taxon>Pseudomonadota</taxon>
        <taxon>Alphaproteobacteria</taxon>
        <taxon>Rhodobacterales</taxon>
        <taxon>Roseobacteraceae</taxon>
        <taxon>Jannaschia</taxon>
    </lineage>
</organism>
<gene>
    <name evidence="1" type="ORF">JSE7799_01854</name>
</gene>
<accession>A0A0M7BB43</accession>
<evidence type="ECO:0000313" key="1">
    <source>
        <dbReference type="EMBL" id="CUH39133.1"/>
    </source>
</evidence>
<dbReference type="Proteomes" id="UP000049455">
    <property type="component" value="Unassembled WGS sequence"/>
</dbReference>
<sequence length="76" mass="8530">MGLKGTTVYGFRSTFCDWAGEAANTPRELVEMSLSHKVGSDVEQADARSDLLERRRELMGKRSDYVTSASRQVSRM</sequence>
<dbReference type="EMBL" id="CYPR01000112">
    <property type="protein sequence ID" value="CUH39133.1"/>
    <property type="molecule type" value="Genomic_DNA"/>
</dbReference>
<evidence type="ECO:0008006" key="3">
    <source>
        <dbReference type="Google" id="ProtNLM"/>
    </source>
</evidence>
<reference evidence="1 2" key="1">
    <citation type="submission" date="2015-09" db="EMBL/GenBank/DDBJ databases">
        <authorList>
            <person name="Jackson K.R."/>
            <person name="Lunt B.L."/>
            <person name="Fisher J.N.B."/>
            <person name="Gardner A.V."/>
            <person name="Bailey M.E."/>
            <person name="Deus L.M."/>
            <person name="Earl A.S."/>
            <person name="Gibby P.D."/>
            <person name="Hartmann K.A."/>
            <person name="Liu J.E."/>
            <person name="Manci A.M."/>
            <person name="Nielsen D.A."/>
            <person name="Solomon M.B."/>
            <person name="Breakwell D.P."/>
            <person name="Burnett S.H."/>
            <person name="Grose J.H."/>
        </authorList>
    </citation>
    <scope>NUCLEOTIDE SEQUENCE [LARGE SCALE GENOMIC DNA]</scope>
    <source>
        <strain evidence="1 2">CECT 7799</strain>
    </source>
</reference>
<name>A0A0M7BB43_9RHOB</name>
<proteinExistence type="predicted"/>
<dbReference type="AlphaFoldDB" id="A0A0M7BB43"/>
<keyword evidence="2" id="KW-1185">Reference proteome</keyword>